<comment type="caution">
    <text evidence="3">The sequence shown here is derived from an EMBL/GenBank/DDBJ whole genome shotgun (WGS) entry which is preliminary data.</text>
</comment>
<dbReference type="AlphaFoldDB" id="A0A3M4XX30"/>
<accession>A0A3M4XX30</accession>
<protein>
    <recommendedName>
        <fullName evidence="2">EamA domain-containing protein</fullName>
    </recommendedName>
</protein>
<dbReference type="GO" id="GO:0016020">
    <property type="term" value="C:membrane"/>
    <property type="evidence" value="ECO:0007669"/>
    <property type="project" value="InterPro"/>
</dbReference>
<keyword evidence="1" id="KW-0472">Membrane</keyword>
<feature type="domain" description="EamA" evidence="2">
    <location>
        <begin position="14"/>
        <end position="145"/>
    </location>
</feature>
<proteinExistence type="predicted"/>
<dbReference type="InterPro" id="IPR000620">
    <property type="entry name" value="EamA_dom"/>
</dbReference>
<dbReference type="SUPFAM" id="SSF103481">
    <property type="entry name" value="Multidrug resistance efflux transporter EmrE"/>
    <property type="match status" value="2"/>
</dbReference>
<keyword evidence="1" id="KW-0812">Transmembrane</keyword>
<evidence type="ECO:0000259" key="2">
    <source>
        <dbReference type="Pfam" id="PF00892"/>
    </source>
</evidence>
<feature type="transmembrane region" description="Helical" evidence="1">
    <location>
        <begin position="75"/>
        <end position="96"/>
    </location>
</feature>
<feature type="transmembrane region" description="Helical" evidence="1">
    <location>
        <begin position="228"/>
        <end position="248"/>
    </location>
</feature>
<feature type="transmembrane region" description="Helical" evidence="1">
    <location>
        <begin position="130"/>
        <end position="146"/>
    </location>
</feature>
<feature type="transmembrane region" description="Helical" evidence="1">
    <location>
        <begin position="166"/>
        <end position="184"/>
    </location>
</feature>
<feature type="transmembrane region" description="Helical" evidence="1">
    <location>
        <begin position="283"/>
        <end position="301"/>
    </location>
</feature>
<dbReference type="Proteomes" id="UP000268004">
    <property type="component" value="Unassembled WGS sequence"/>
</dbReference>
<organism evidence="3 4">
    <name type="scientific">Pseudomonas coronafaciens pv. striafaciens</name>
    <dbReference type="NCBI Taxonomy" id="235276"/>
    <lineage>
        <taxon>Bacteria</taxon>
        <taxon>Pseudomonadati</taxon>
        <taxon>Pseudomonadota</taxon>
        <taxon>Gammaproteobacteria</taxon>
        <taxon>Pseudomonadales</taxon>
        <taxon>Pseudomonadaceae</taxon>
        <taxon>Pseudomonas</taxon>
        <taxon>Pseudomonas coronafaciens</taxon>
    </lineage>
</organism>
<evidence type="ECO:0000313" key="4">
    <source>
        <dbReference type="Proteomes" id="UP000268004"/>
    </source>
</evidence>
<dbReference type="PANTHER" id="PTHR22911">
    <property type="entry name" value="ACYL-MALONYL CONDENSING ENZYME-RELATED"/>
    <property type="match status" value="1"/>
</dbReference>
<feature type="transmembrane region" description="Helical" evidence="1">
    <location>
        <begin position="102"/>
        <end position="123"/>
    </location>
</feature>
<feature type="domain" description="EamA" evidence="2">
    <location>
        <begin position="172"/>
        <end position="300"/>
    </location>
</feature>
<gene>
    <name evidence="3" type="ORF">ALP78_00308</name>
</gene>
<keyword evidence="1" id="KW-1133">Transmembrane helix</keyword>
<dbReference type="InterPro" id="IPR037185">
    <property type="entry name" value="EmrE-like"/>
</dbReference>
<name>A0A3M4XX30_9PSED</name>
<reference evidence="3 4" key="1">
    <citation type="submission" date="2018-08" db="EMBL/GenBank/DDBJ databases">
        <title>Recombination of ecologically and evolutionarily significant loci maintains genetic cohesion in the Pseudomonas syringae species complex.</title>
        <authorList>
            <person name="Dillon M."/>
            <person name="Thakur S."/>
            <person name="Almeida R.N.D."/>
            <person name="Weir B.S."/>
            <person name="Guttman D.S."/>
        </authorList>
    </citation>
    <scope>NUCLEOTIDE SEQUENCE [LARGE SCALE GENOMIC DNA]</scope>
    <source>
        <strain evidence="3 4">ICMP 4996</strain>
    </source>
</reference>
<sequence>MRMSAPTLFPRHIAVLILALLACSFAGNHIAARIAFDHDTGLLLAILCRSGVTLLVLTSLVLWQGERLSLPASTWRWQLLLGLLIATQSFCIYSAVARIPVALALLVVNVSPILLALLTWALGGARPTRRAAGLMGLILFGLTLALDVPQRLSNSGSSEPQWLEGVAYASTAAVVFAFALWITDNKLAGMRGSVRSMLTMAVVFVVAAIAGSSGVLPGGVGLPTSSVGWTALASLVVLYGLGFSLLFICMARLDIARNAPVMNIEPVASLLFGWLILDQLLSSGQVVGGLIVVSGIVLLTWRRAQSPDSQSSRKALKHVHERTDP</sequence>
<evidence type="ECO:0000313" key="3">
    <source>
        <dbReference type="EMBL" id="RMR81065.1"/>
    </source>
</evidence>
<evidence type="ECO:0000256" key="1">
    <source>
        <dbReference type="SAM" id="Phobius"/>
    </source>
</evidence>
<feature type="transmembrane region" description="Helical" evidence="1">
    <location>
        <begin position="196"/>
        <end position="216"/>
    </location>
</feature>
<dbReference type="Pfam" id="PF00892">
    <property type="entry name" value="EamA"/>
    <property type="match status" value="2"/>
</dbReference>
<feature type="transmembrane region" description="Helical" evidence="1">
    <location>
        <begin position="41"/>
        <end position="63"/>
    </location>
</feature>
<feature type="transmembrane region" description="Helical" evidence="1">
    <location>
        <begin position="260"/>
        <end position="277"/>
    </location>
</feature>
<dbReference type="PROSITE" id="PS51257">
    <property type="entry name" value="PROKAR_LIPOPROTEIN"/>
    <property type="match status" value="1"/>
</dbReference>
<dbReference type="Gene3D" id="1.10.3730.20">
    <property type="match status" value="1"/>
</dbReference>
<dbReference type="EMBL" id="RBSD01000188">
    <property type="protein sequence ID" value="RMR81065.1"/>
    <property type="molecule type" value="Genomic_DNA"/>
</dbReference>